<protein>
    <submittedName>
        <fullName evidence="1">Uncharacterized protein</fullName>
    </submittedName>
</protein>
<evidence type="ECO:0000313" key="2">
    <source>
        <dbReference type="Proteomes" id="UP000015531"/>
    </source>
</evidence>
<dbReference type="AlphaFoldDB" id="T0H7C0"/>
<dbReference type="PATRIC" id="fig|1331060.3.peg.4053"/>
<dbReference type="Proteomes" id="UP000015531">
    <property type="component" value="Unassembled WGS sequence"/>
</dbReference>
<dbReference type="InterPro" id="IPR032710">
    <property type="entry name" value="NTF2-like_dom_sf"/>
</dbReference>
<dbReference type="SUPFAM" id="SSF54427">
    <property type="entry name" value="NTF2-like"/>
    <property type="match status" value="1"/>
</dbReference>
<sequence length="133" mass="15159">MATMTNDIDVIRSFFDVMQTEGFEAAIAKFGAKDFIWWAAGLGEIQDKVGRIGQIMAENLDQDGLRLDRNTFTGSDNRVAVEAECFATLKDGKKYNNKYVFIFYLEDSKIRVMKEYNDTAHAHAVWGQLFDNL</sequence>
<dbReference type="eggNOG" id="COG3631">
    <property type="taxonomic scope" value="Bacteria"/>
</dbReference>
<gene>
    <name evidence="1" type="ORF">RLDS_20965</name>
</gene>
<evidence type="ECO:0000313" key="1">
    <source>
        <dbReference type="EMBL" id="EQB12226.1"/>
    </source>
</evidence>
<dbReference type="EMBL" id="ATDP01000104">
    <property type="protein sequence ID" value="EQB12226.1"/>
    <property type="molecule type" value="Genomic_DNA"/>
</dbReference>
<dbReference type="Gene3D" id="3.10.450.50">
    <property type="match status" value="1"/>
</dbReference>
<organism evidence="1 2">
    <name type="scientific">Sphingobium lactosutens DS20</name>
    <dbReference type="NCBI Taxonomy" id="1331060"/>
    <lineage>
        <taxon>Bacteria</taxon>
        <taxon>Pseudomonadati</taxon>
        <taxon>Pseudomonadota</taxon>
        <taxon>Alphaproteobacteria</taxon>
        <taxon>Sphingomonadales</taxon>
        <taxon>Sphingomonadaceae</taxon>
        <taxon>Sphingobium</taxon>
    </lineage>
</organism>
<reference evidence="1 2" key="1">
    <citation type="journal article" date="2013" name="Genome Announc.">
        <title>Draft Genome Sequence of Sphingobium lactosutens Strain DS20T, Isolated from a Hexachlorocyclohexane Dumpsite.</title>
        <authorList>
            <person name="Kumar R."/>
            <person name="Dwivedi V."/>
            <person name="Negi V."/>
            <person name="Khurana J.P."/>
            <person name="Lal R."/>
        </authorList>
    </citation>
    <scope>NUCLEOTIDE SEQUENCE [LARGE SCALE GENOMIC DNA]</scope>
    <source>
        <strain evidence="1 2">DS20</strain>
    </source>
</reference>
<comment type="caution">
    <text evidence="1">The sequence shown here is derived from an EMBL/GenBank/DDBJ whole genome shotgun (WGS) entry which is preliminary data.</text>
</comment>
<accession>T0H7C0</accession>
<name>T0H7C0_9SPHN</name>
<proteinExistence type="predicted"/>
<keyword evidence="2" id="KW-1185">Reference proteome</keyword>